<keyword evidence="1" id="KW-0694">RNA-binding</keyword>
<organism evidence="4 5">
    <name type="scientific">Mangrovivirga halotolerans</name>
    <dbReference type="NCBI Taxonomy" id="2993936"/>
    <lineage>
        <taxon>Bacteria</taxon>
        <taxon>Pseudomonadati</taxon>
        <taxon>Bacteroidota</taxon>
        <taxon>Cytophagia</taxon>
        <taxon>Cytophagales</taxon>
        <taxon>Mangrovivirgaceae</taxon>
        <taxon>Mangrovivirga</taxon>
    </lineage>
</organism>
<accession>A0ABT3RMU4</accession>
<reference evidence="4 5" key="1">
    <citation type="submission" date="2022-11" db="EMBL/GenBank/DDBJ databases">
        <title>The characterization of three novel Bacteroidetes species and genomic analysis of their roles in tidal elemental geochemical cycles.</title>
        <authorList>
            <person name="Ma K."/>
        </authorList>
    </citation>
    <scope>NUCLEOTIDE SEQUENCE [LARGE SCALE GENOMIC DNA]</scope>
    <source>
        <strain evidence="4 5">M17</strain>
    </source>
</reference>
<evidence type="ECO:0000313" key="5">
    <source>
        <dbReference type="Proteomes" id="UP001209885"/>
    </source>
</evidence>
<proteinExistence type="predicted"/>
<evidence type="ECO:0000259" key="2">
    <source>
        <dbReference type="Pfam" id="PF01927"/>
    </source>
</evidence>
<dbReference type="Proteomes" id="UP001209885">
    <property type="component" value="Unassembled WGS sequence"/>
</dbReference>
<gene>
    <name evidence="4" type="ORF">OO013_04640</name>
</gene>
<evidence type="ECO:0008006" key="6">
    <source>
        <dbReference type="Google" id="ProtNLM"/>
    </source>
</evidence>
<feature type="domain" description="Mut7-C RNAse" evidence="2">
    <location>
        <begin position="91"/>
        <end position="232"/>
    </location>
</feature>
<dbReference type="PANTHER" id="PTHR39081">
    <property type="entry name" value="MUT7-C DOMAIN-CONTAINING PROTEIN"/>
    <property type="match status" value="1"/>
</dbReference>
<evidence type="ECO:0000256" key="1">
    <source>
        <dbReference type="PROSITE-ProRule" id="PRU00182"/>
    </source>
</evidence>
<comment type="caution">
    <text evidence="4">The sequence shown here is derived from an EMBL/GenBank/DDBJ whole genome shotgun (WGS) entry which is preliminary data.</text>
</comment>
<dbReference type="PANTHER" id="PTHR39081:SF1">
    <property type="entry name" value="MUT7-C RNASE DOMAIN-CONTAINING PROTEIN"/>
    <property type="match status" value="1"/>
</dbReference>
<evidence type="ECO:0000313" key="4">
    <source>
        <dbReference type="EMBL" id="MCX2743138.1"/>
    </source>
</evidence>
<feature type="domain" description="Ubiquitin Mut7-C" evidence="3">
    <location>
        <begin position="4"/>
        <end position="81"/>
    </location>
</feature>
<dbReference type="InterPro" id="IPR002782">
    <property type="entry name" value="Mut7-C_RNAse_dom"/>
</dbReference>
<dbReference type="EMBL" id="JAPFQN010000003">
    <property type="protein sequence ID" value="MCX2743138.1"/>
    <property type="molecule type" value="Genomic_DNA"/>
</dbReference>
<dbReference type="PROSITE" id="PS50889">
    <property type="entry name" value="S4"/>
    <property type="match status" value="1"/>
</dbReference>
<sequence length="242" mass="28963">MQKQFTFRFYSILNDFLNNNQKQKSFKVTFKTPVTVRECIMAFRIPVFEIGKLLINGNPANLNTELNEHDRISIYPHFRTIYEEGQNLEYKFVLDAHLGKLSRYLRMLGFDTLYKNDYLDEEIRQIASTEKRIVLTRDKLIKNTPDPAYYYVRSTEKHQQLREVVNFWGLTHHIQPFTRCMTCNSPLSKVQVEQVRDKLDNDIADRFDEFYICKKCDKVFWKGSHFKRMEKQILDLIQSHGK</sequence>
<protein>
    <recommendedName>
        <fullName evidence="6">Twitching motility protein PilT</fullName>
    </recommendedName>
</protein>
<dbReference type="RefSeq" id="WP_266055510.1">
    <property type="nucleotide sequence ID" value="NZ_JAPFQN010000003.1"/>
</dbReference>
<dbReference type="InterPro" id="IPR027798">
    <property type="entry name" value="Ub_Mut7C"/>
</dbReference>
<dbReference type="Pfam" id="PF01927">
    <property type="entry name" value="Mut7-C"/>
    <property type="match status" value="1"/>
</dbReference>
<name>A0ABT3RMU4_9BACT</name>
<keyword evidence="5" id="KW-1185">Reference proteome</keyword>
<dbReference type="Pfam" id="PF14451">
    <property type="entry name" value="Ub-Mut7C"/>
    <property type="match status" value="1"/>
</dbReference>
<evidence type="ECO:0000259" key="3">
    <source>
        <dbReference type="Pfam" id="PF14451"/>
    </source>
</evidence>